<evidence type="ECO:0000259" key="3">
    <source>
        <dbReference type="PROSITE" id="PS51186"/>
    </source>
</evidence>
<protein>
    <submittedName>
        <fullName evidence="4">Ribosomal protein S18 acetylase RimI-like enzyme</fullName>
    </submittedName>
</protein>
<comment type="caution">
    <text evidence="4">The sequence shown here is derived from an EMBL/GenBank/DDBJ whole genome shotgun (WGS) entry which is preliminary data.</text>
</comment>
<sequence>MAEGPAYDLHRPRTDEWARVRDIRVRSIRDFPLAFLEPLEDALERDEAGWRDRVRRNLEPDALHLVARWTAGGEEVLPDRWVATMLCFVTDGPPDYLGPIAGTGGDRRANLVGVWVAPEARGGPVGPALLEAICAWVRDEQGLDALHLHVHERNPRAIAFYRRHGFVLTGESIADPRPDGGREVEMVRRL</sequence>
<dbReference type="PANTHER" id="PTHR42919">
    <property type="entry name" value="N-ALPHA-ACETYLTRANSFERASE"/>
    <property type="match status" value="1"/>
</dbReference>
<gene>
    <name evidence="4" type="ORF">CLV56_2759</name>
</gene>
<dbReference type="PANTHER" id="PTHR42919:SF8">
    <property type="entry name" value="N-ALPHA-ACETYLTRANSFERASE 50"/>
    <property type="match status" value="1"/>
</dbReference>
<dbReference type="GO" id="GO:0016747">
    <property type="term" value="F:acyltransferase activity, transferring groups other than amino-acyl groups"/>
    <property type="evidence" value="ECO:0007669"/>
    <property type="project" value="InterPro"/>
</dbReference>
<keyword evidence="4" id="KW-0689">Ribosomal protein</keyword>
<dbReference type="GO" id="GO:0005840">
    <property type="term" value="C:ribosome"/>
    <property type="evidence" value="ECO:0007669"/>
    <property type="project" value="UniProtKB-KW"/>
</dbReference>
<proteinExistence type="predicted"/>
<dbReference type="InterPro" id="IPR000182">
    <property type="entry name" value="GNAT_dom"/>
</dbReference>
<keyword evidence="1" id="KW-0808">Transferase</keyword>
<evidence type="ECO:0000313" key="5">
    <source>
        <dbReference type="Proteomes" id="UP000230842"/>
    </source>
</evidence>
<dbReference type="OrthoDB" id="9799092at2"/>
<dbReference type="EMBL" id="PGEZ01000001">
    <property type="protein sequence ID" value="PJJ58508.1"/>
    <property type="molecule type" value="Genomic_DNA"/>
</dbReference>
<evidence type="ECO:0000256" key="2">
    <source>
        <dbReference type="ARBA" id="ARBA00023315"/>
    </source>
</evidence>
<dbReference type="InterPro" id="IPR051556">
    <property type="entry name" value="N-term/lysine_N-AcTrnsfr"/>
</dbReference>
<keyword evidence="4" id="KW-0687">Ribonucleoprotein</keyword>
<keyword evidence="2" id="KW-0012">Acyltransferase</keyword>
<organism evidence="4 5">
    <name type="scientific">Mumia flava</name>
    <dbReference type="NCBI Taxonomy" id="1348852"/>
    <lineage>
        <taxon>Bacteria</taxon>
        <taxon>Bacillati</taxon>
        <taxon>Actinomycetota</taxon>
        <taxon>Actinomycetes</taxon>
        <taxon>Propionibacteriales</taxon>
        <taxon>Nocardioidaceae</taxon>
        <taxon>Mumia</taxon>
    </lineage>
</organism>
<feature type="domain" description="N-acetyltransferase" evidence="3">
    <location>
        <begin position="37"/>
        <end position="190"/>
    </location>
</feature>
<dbReference type="Proteomes" id="UP000230842">
    <property type="component" value="Unassembled WGS sequence"/>
</dbReference>
<keyword evidence="5" id="KW-1185">Reference proteome</keyword>
<dbReference type="Pfam" id="PF00583">
    <property type="entry name" value="Acetyltransf_1"/>
    <property type="match status" value="1"/>
</dbReference>
<dbReference type="SUPFAM" id="SSF55729">
    <property type="entry name" value="Acyl-CoA N-acyltransferases (Nat)"/>
    <property type="match status" value="1"/>
</dbReference>
<dbReference type="Gene3D" id="3.40.630.30">
    <property type="match status" value="1"/>
</dbReference>
<dbReference type="InterPro" id="IPR016181">
    <property type="entry name" value="Acyl_CoA_acyltransferase"/>
</dbReference>
<accession>A0A2M9BKN1</accession>
<evidence type="ECO:0000256" key="1">
    <source>
        <dbReference type="ARBA" id="ARBA00022679"/>
    </source>
</evidence>
<dbReference type="AlphaFoldDB" id="A0A2M9BKN1"/>
<dbReference type="RefSeq" id="WP_100414965.1">
    <property type="nucleotide sequence ID" value="NZ_PGEZ01000001.1"/>
</dbReference>
<reference evidence="4 5" key="1">
    <citation type="submission" date="2017-11" db="EMBL/GenBank/DDBJ databases">
        <title>Genomic Encyclopedia of Archaeal and Bacterial Type Strains, Phase II (KMG-II): From Individual Species to Whole Genera.</title>
        <authorList>
            <person name="Goeker M."/>
        </authorList>
    </citation>
    <scope>NUCLEOTIDE SEQUENCE [LARGE SCALE GENOMIC DNA]</scope>
    <source>
        <strain evidence="4 5">DSM 27763</strain>
    </source>
</reference>
<dbReference type="PROSITE" id="PS51186">
    <property type="entry name" value="GNAT"/>
    <property type="match status" value="1"/>
</dbReference>
<dbReference type="CDD" id="cd04301">
    <property type="entry name" value="NAT_SF"/>
    <property type="match status" value="1"/>
</dbReference>
<evidence type="ECO:0000313" key="4">
    <source>
        <dbReference type="EMBL" id="PJJ58508.1"/>
    </source>
</evidence>
<name>A0A2M9BKN1_9ACTN</name>